<keyword evidence="2" id="KW-1185">Reference proteome</keyword>
<proteinExistence type="predicted"/>
<name>A0A1R1YAC2_9FUNG</name>
<gene>
    <name evidence="1" type="ORF">AYI70_g2022</name>
</gene>
<evidence type="ECO:0000313" key="1">
    <source>
        <dbReference type="EMBL" id="OMJ23785.1"/>
    </source>
</evidence>
<sequence length="146" mass="16884">MQEPSFYYFDIASRIGLSHNGDNGSDQISSNVQVERVKSLITSSSEQTIFNLKAAQDDFIEAQKSNPIELDANEVAEKMQRLRYFADHLDQVTRNYHYLMAKANEPVISNHISLHRSKHKLSYPPHSFSHYSPTIHSFYLQFCLFI</sequence>
<organism evidence="1 2">
    <name type="scientific">Smittium culicis</name>
    <dbReference type="NCBI Taxonomy" id="133412"/>
    <lineage>
        <taxon>Eukaryota</taxon>
        <taxon>Fungi</taxon>
        <taxon>Fungi incertae sedis</taxon>
        <taxon>Zoopagomycota</taxon>
        <taxon>Kickxellomycotina</taxon>
        <taxon>Harpellomycetes</taxon>
        <taxon>Harpellales</taxon>
        <taxon>Legeriomycetaceae</taxon>
        <taxon>Smittium</taxon>
    </lineage>
</organism>
<evidence type="ECO:0000313" key="2">
    <source>
        <dbReference type="Proteomes" id="UP000187283"/>
    </source>
</evidence>
<dbReference type="EMBL" id="LSSN01000473">
    <property type="protein sequence ID" value="OMJ23785.1"/>
    <property type="molecule type" value="Genomic_DNA"/>
</dbReference>
<dbReference type="Proteomes" id="UP000187283">
    <property type="component" value="Unassembled WGS sequence"/>
</dbReference>
<protein>
    <submittedName>
        <fullName evidence="1">Uncharacterized protein</fullName>
    </submittedName>
</protein>
<dbReference type="AlphaFoldDB" id="A0A1R1YAC2"/>
<reference evidence="1 2" key="1">
    <citation type="submission" date="2017-01" db="EMBL/GenBank/DDBJ databases">
        <authorList>
            <person name="Mah S.A."/>
            <person name="Swanson W.J."/>
            <person name="Moy G.W."/>
            <person name="Vacquier V.D."/>
        </authorList>
    </citation>
    <scope>NUCLEOTIDE SEQUENCE [LARGE SCALE GENOMIC DNA]</scope>
    <source>
        <strain evidence="1 2">GSMNP</strain>
    </source>
</reference>
<comment type="caution">
    <text evidence="1">The sequence shown here is derived from an EMBL/GenBank/DDBJ whole genome shotgun (WGS) entry which is preliminary data.</text>
</comment>
<accession>A0A1R1YAC2</accession>